<dbReference type="Proteomes" id="UP000011087">
    <property type="component" value="Unassembled WGS sequence"/>
</dbReference>
<evidence type="ECO:0000256" key="2">
    <source>
        <dbReference type="SAM" id="MobiDB-lite"/>
    </source>
</evidence>
<protein>
    <submittedName>
        <fullName evidence="3 4">Uncharacterized protein</fullName>
    </submittedName>
</protein>
<evidence type="ECO:0000313" key="5">
    <source>
        <dbReference type="Proteomes" id="UP000011087"/>
    </source>
</evidence>
<organism evidence="3">
    <name type="scientific">Guillardia theta (strain CCMP2712)</name>
    <name type="common">Cryptophyte</name>
    <dbReference type="NCBI Taxonomy" id="905079"/>
    <lineage>
        <taxon>Eukaryota</taxon>
        <taxon>Cryptophyceae</taxon>
        <taxon>Pyrenomonadales</taxon>
        <taxon>Geminigeraceae</taxon>
        <taxon>Guillardia</taxon>
    </lineage>
</organism>
<dbReference type="AlphaFoldDB" id="L1JY88"/>
<dbReference type="GeneID" id="17310489"/>
<dbReference type="RefSeq" id="XP_005840526.1">
    <property type="nucleotide sequence ID" value="XM_005840469.1"/>
</dbReference>
<reference evidence="4" key="3">
    <citation type="submission" date="2016-03" db="UniProtKB">
        <authorList>
            <consortium name="EnsemblProtists"/>
        </authorList>
    </citation>
    <scope>IDENTIFICATION</scope>
</reference>
<feature type="coiled-coil region" evidence="1">
    <location>
        <begin position="54"/>
        <end position="109"/>
    </location>
</feature>
<evidence type="ECO:0000313" key="3">
    <source>
        <dbReference type="EMBL" id="EKX53546.1"/>
    </source>
</evidence>
<evidence type="ECO:0000256" key="1">
    <source>
        <dbReference type="SAM" id="Coils"/>
    </source>
</evidence>
<feature type="compositionally biased region" description="Polar residues" evidence="2">
    <location>
        <begin position="111"/>
        <end position="129"/>
    </location>
</feature>
<reference evidence="3 5" key="1">
    <citation type="journal article" date="2012" name="Nature">
        <title>Algal genomes reveal evolutionary mosaicism and the fate of nucleomorphs.</title>
        <authorList>
            <consortium name="DOE Joint Genome Institute"/>
            <person name="Curtis B.A."/>
            <person name="Tanifuji G."/>
            <person name="Burki F."/>
            <person name="Gruber A."/>
            <person name="Irimia M."/>
            <person name="Maruyama S."/>
            <person name="Arias M.C."/>
            <person name="Ball S.G."/>
            <person name="Gile G.H."/>
            <person name="Hirakawa Y."/>
            <person name="Hopkins J.F."/>
            <person name="Kuo A."/>
            <person name="Rensing S.A."/>
            <person name="Schmutz J."/>
            <person name="Symeonidi A."/>
            <person name="Elias M."/>
            <person name="Eveleigh R.J."/>
            <person name="Herman E.K."/>
            <person name="Klute M.J."/>
            <person name="Nakayama T."/>
            <person name="Obornik M."/>
            <person name="Reyes-Prieto A."/>
            <person name="Armbrust E.V."/>
            <person name="Aves S.J."/>
            <person name="Beiko R.G."/>
            <person name="Coutinho P."/>
            <person name="Dacks J.B."/>
            <person name="Durnford D.G."/>
            <person name="Fast N.M."/>
            <person name="Green B.R."/>
            <person name="Grisdale C.J."/>
            <person name="Hempel F."/>
            <person name="Henrissat B."/>
            <person name="Hoppner M.P."/>
            <person name="Ishida K."/>
            <person name="Kim E."/>
            <person name="Koreny L."/>
            <person name="Kroth P.G."/>
            <person name="Liu Y."/>
            <person name="Malik S.B."/>
            <person name="Maier U.G."/>
            <person name="McRose D."/>
            <person name="Mock T."/>
            <person name="Neilson J.A."/>
            <person name="Onodera N.T."/>
            <person name="Poole A.M."/>
            <person name="Pritham E.J."/>
            <person name="Richards T.A."/>
            <person name="Rocap G."/>
            <person name="Roy S.W."/>
            <person name="Sarai C."/>
            <person name="Schaack S."/>
            <person name="Shirato S."/>
            <person name="Slamovits C.H."/>
            <person name="Spencer D.F."/>
            <person name="Suzuki S."/>
            <person name="Worden A.Z."/>
            <person name="Zauner S."/>
            <person name="Barry K."/>
            <person name="Bell C."/>
            <person name="Bharti A.K."/>
            <person name="Crow J.A."/>
            <person name="Grimwood J."/>
            <person name="Kramer R."/>
            <person name="Lindquist E."/>
            <person name="Lucas S."/>
            <person name="Salamov A."/>
            <person name="McFadden G.I."/>
            <person name="Lane C.E."/>
            <person name="Keeling P.J."/>
            <person name="Gray M.W."/>
            <person name="Grigoriev I.V."/>
            <person name="Archibald J.M."/>
        </authorList>
    </citation>
    <scope>NUCLEOTIDE SEQUENCE</scope>
    <source>
        <strain evidence="3 5">CCMP2712</strain>
    </source>
</reference>
<dbReference type="EMBL" id="JH992969">
    <property type="protein sequence ID" value="EKX53546.1"/>
    <property type="molecule type" value="Genomic_DNA"/>
</dbReference>
<reference evidence="5" key="2">
    <citation type="submission" date="2012-11" db="EMBL/GenBank/DDBJ databases">
        <authorList>
            <person name="Kuo A."/>
            <person name="Curtis B.A."/>
            <person name="Tanifuji G."/>
            <person name="Burki F."/>
            <person name="Gruber A."/>
            <person name="Irimia M."/>
            <person name="Maruyama S."/>
            <person name="Arias M.C."/>
            <person name="Ball S.G."/>
            <person name="Gile G.H."/>
            <person name="Hirakawa Y."/>
            <person name="Hopkins J.F."/>
            <person name="Rensing S.A."/>
            <person name="Schmutz J."/>
            <person name="Symeonidi A."/>
            <person name="Elias M."/>
            <person name="Eveleigh R.J."/>
            <person name="Herman E.K."/>
            <person name="Klute M.J."/>
            <person name="Nakayama T."/>
            <person name="Obornik M."/>
            <person name="Reyes-Prieto A."/>
            <person name="Armbrust E.V."/>
            <person name="Aves S.J."/>
            <person name="Beiko R.G."/>
            <person name="Coutinho P."/>
            <person name="Dacks J.B."/>
            <person name="Durnford D.G."/>
            <person name="Fast N.M."/>
            <person name="Green B.R."/>
            <person name="Grisdale C."/>
            <person name="Hempe F."/>
            <person name="Henrissat B."/>
            <person name="Hoppner M.P."/>
            <person name="Ishida K.-I."/>
            <person name="Kim E."/>
            <person name="Koreny L."/>
            <person name="Kroth P.G."/>
            <person name="Liu Y."/>
            <person name="Malik S.-B."/>
            <person name="Maier U.G."/>
            <person name="McRose D."/>
            <person name="Mock T."/>
            <person name="Neilson J.A."/>
            <person name="Onodera N.T."/>
            <person name="Poole A.M."/>
            <person name="Pritham E.J."/>
            <person name="Richards T.A."/>
            <person name="Rocap G."/>
            <person name="Roy S.W."/>
            <person name="Sarai C."/>
            <person name="Schaack S."/>
            <person name="Shirato S."/>
            <person name="Slamovits C.H."/>
            <person name="Spencer D.F."/>
            <person name="Suzuki S."/>
            <person name="Worden A.Z."/>
            <person name="Zauner S."/>
            <person name="Barry K."/>
            <person name="Bell C."/>
            <person name="Bharti A.K."/>
            <person name="Crow J.A."/>
            <person name="Grimwood J."/>
            <person name="Kramer R."/>
            <person name="Lindquist E."/>
            <person name="Lucas S."/>
            <person name="Salamov A."/>
            <person name="McFadden G.I."/>
            <person name="Lane C.E."/>
            <person name="Keeling P.J."/>
            <person name="Gray M.W."/>
            <person name="Grigoriev I.V."/>
            <person name="Archibald J.M."/>
        </authorList>
    </citation>
    <scope>NUCLEOTIDE SEQUENCE</scope>
    <source>
        <strain evidence="5">CCMP2712</strain>
    </source>
</reference>
<dbReference type="PaxDb" id="55529-EKX53546"/>
<gene>
    <name evidence="3" type="ORF">GUITHDRAFT_132661</name>
</gene>
<dbReference type="EnsemblProtists" id="EKX53546">
    <property type="protein sequence ID" value="EKX53546"/>
    <property type="gene ID" value="GUITHDRAFT_132661"/>
</dbReference>
<keyword evidence="5" id="KW-1185">Reference proteome</keyword>
<keyword evidence="1" id="KW-0175">Coiled coil</keyword>
<dbReference type="HOGENOM" id="CLU_1762273_0_0_1"/>
<name>L1JY88_GUITC</name>
<sequence>MDELDRMSTTDMKEEILQLRLDKKVWNLVHALTAKQEEIENMKRSRTAIIEAREQNIKSQIHVAMQNNEKLEKDYEKLNLHAKQLTAAVQKVVQERKLLETQILALESANKKNTQSSEHHTTTLQTDMNINEARQENDTPLSICDTMC</sequence>
<feature type="region of interest" description="Disordered" evidence="2">
    <location>
        <begin position="110"/>
        <end position="139"/>
    </location>
</feature>
<evidence type="ECO:0000313" key="4">
    <source>
        <dbReference type="EnsemblProtists" id="EKX53546"/>
    </source>
</evidence>
<proteinExistence type="predicted"/>
<dbReference type="KEGG" id="gtt:GUITHDRAFT_132661"/>
<accession>L1JY88</accession>